<reference evidence="1" key="1">
    <citation type="submission" date="2020-08" db="EMBL/GenBank/DDBJ databases">
        <title>Multicomponent nature underlies the extraordinary mechanical properties of spider dragline silk.</title>
        <authorList>
            <person name="Kono N."/>
            <person name="Nakamura H."/>
            <person name="Mori M."/>
            <person name="Yoshida Y."/>
            <person name="Ohtoshi R."/>
            <person name="Malay A.D."/>
            <person name="Moran D.A.P."/>
            <person name="Tomita M."/>
            <person name="Numata K."/>
            <person name="Arakawa K."/>
        </authorList>
    </citation>
    <scope>NUCLEOTIDE SEQUENCE</scope>
</reference>
<sequence length="68" mass="7660">RIIRLGFQLRMTGQLMCKCRWKRLNELINPFGSTLGDFQFNMTTIKVIGGSYGFQVAVSECNPLSASD</sequence>
<keyword evidence="2" id="KW-1185">Reference proteome</keyword>
<dbReference type="AlphaFoldDB" id="A0A8X6T211"/>
<feature type="non-terminal residue" evidence="1">
    <location>
        <position position="1"/>
    </location>
</feature>
<evidence type="ECO:0000313" key="2">
    <source>
        <dbReference type="Proteomes" id="UP000887013"/>
    </source>
</evidence>
<accession>A0A8X6T211</accession>
<dbReference type="Proteomes" id="UP000887013">
    <property type="component" value="Unassembled WGS sequence"/>
</dbReference>
<organism evidence="1 2">
    <name type="scientific">Nephila pilipes</name>
    <name type="common">Giant wood spider</name>
    <name type="synonym">Nephila maculata</name>
    <dbReference type="NCBI Taxonomy" id="299642"/>
    <lineage>
        <taxon>Eukaryota</taxon>
        <taxon>Metazoa</taxon>
        <taxon>Ecdysozoa</taxon>
        <taxon>Arthropoda</taxon>
        <taxon>Chelicerata</taxon>
        <taxon>Arachnida</taxon>
        <taxon>Araneae</taxon>
        <taxon>Araneomorphae</taxon>
        <taxon>Entelegynae</taxon>
        <taxon>Araneoidea</taxon>
        <taxon>Nephilidae</taxon>
        <taxon>Nephila</taxon>
    </lineage>
</organism>
<gene>
    <name evidence="1" type="ORF">NPIL_13761</name>
</gene>
<evidence type="ECO:0000313" key="1">
    <source>
        <dbReference type="EMBL" id="GFS69077.1"/>
    </source>
</evidence>
<protein>
    <submittedName>
        <fullName evidence="1">Uncharacterized protein</fullName>
    </submittedName>
</protein>
<dbReference type="EMBL" id="BMAW01000462">
    <property type="protein sequence ID" value="GFS69077.1"/>
    <property type="molecule type" value="Genomic_DNA"/>
</dbReference>
<name>A0A8X6T211_NEPPI</name>
<comment type="caution">
    <text evidence="1">The sequence shown here is derived from an EMBL/GenBank/DDBJ whole genome shotgun (WGS) entry which is preliminary data.</text>
</comment>
<proteinExistence type="predicted"/>